<accession>I4YAE8</accession>
<comment type="subcellular location">
    <subcellularLocation>
        <location evidence="3">Mitochondrion inner membrane</location>
    </subcellularLocation>
</comment>
<dbReference type="EMBL" id="JH668235">
    <property type="protein sequence ID" value="EIM20940.1"/>
    <property type="molecule type" value="Genomic_DNA"/>
</dbReference>
<dbReference type="Proteomes" id="UP000005242">
    <property type="component" value="Unassembled WGS sequence"/>
</dbReference>
<comment type="similarity">
    <text evidence="1 3">Belongs to the CMC family.</text>
</comment>
<feature type="region of interest" description="Disordered" evidence="4">
    <location>
        <begin position="59"/>
        <end position="78"/>
    </location>
</feature>
<dbReference type="OrthoDB" id="532630at2759"/>
<dbReference type="OMA" id="PYNANCE"/>
<protein>
    <recommendedName>
        <fullName evidence="3">COX assembly mitochondrial protein</fullName>
    </recommendedName>
</protein>
<dbReference type="KEGG" id="wse:WALSEDRAFT_69383"/>
<reference evidence="5 6" key="1">
    <citation type="journal article" date="2012" name="Fungal Genet. Biol.">
        <title>The genome of the xerotolerant mold Wallemia sebi reveals adaptations to osmotic stress and suggests cryptic sexual reproduction.</title>
        <authorList>
            <person name="Padamsee M."/>
            <person name="Kumar T.K.A."/>
            <person name="Riley R."/>
            <person name="Binder M."/>
            <person name="Boyd A."/>
            <person name="Calvo A.M."/>
            <person name="Furukawa K."/>
            <person name="Hesse C."/>
            <person name="Hohmann S."/>
            <person name="James T.Y."/>
            <person name="LaButti K."/>
            <person name="Lapidus A."/>
            <person name="Lindquist E."/>
            <person name="Lucas S."/>
            <person name="Miller K."/>
            <person name="Shantappa S."/>
            <person name="Grigoriev I.V."/>
            <person name="Hibbett D.S."/>
            <person name="McLaughlin D.J."/>
            <person name="Spatafora J.W."/>
            <person name="Aime M.C."/>
        </authorList>
    </citation>
    <scope>NUCLEOTIDE SEQUENCE [LARGE SCALE GENOMIC DNA]</scope>
    <source>
        <strain evidence="6">ATCC MYA-4683 / CBS 633.66</strain>
    </source>
</reference>
<dbReference type="eggNOG" id="ENOG502SBZE">
    <property type="taxonomic scope" value="Eukaryota"/>
</dbReference>
<sequence>MHPHLYTDAKQAACGDIIRQLYECREEGGWMFRILGGCQDIDKQLGKCLRDERIDRTKRNQEKAKVRNQKKQEAWSNL</sequence>
<evidence type="ECO:0000256" key="3">
    <source>
        <dbReference type="RuleBase" id="RU364104"/>
    </source>
</evidence>
<evidence type="ECO:0000256" key="4">
    <source>
        <dbReference type="SAM" id="MobiDB-lite"/>
    </source>
</evidence>
<dbReference type="InParanoid" id="I4YAE8"/>
<dbReference type="HOGENOM" id="CLU_169286_3_2_1"/>
<evidence type="ECO:0000313" key="6">
    <source>
        <dbReference type="Proteomes" id="UP000005242"/>
    </source>
</evidence>
<evidence type="ECO:0000256" key="2">
    <source>
        <dbReference type="ARBA" id="ARBA00023157"/>
    </source>
</evidence>
<organism evidence="5 6">
    <name type="scientific">Wallemia mellicola (strain ATCC MYA-4683 / CBS 633.66)</name>
    <name type="common">Wallemia sebi (CBS 633.66)</name>
    <dbReference type="NCBI Taxonomy" id="671144"/>
    <lineage>
        <taxon>Eukaryota</taxon>
        <taxon>Fungi</taxon>
        <taxon>Dikarya</taxon>
        <taxon>Basidiomycota</taxon>
        <taxon>Wallemiomycotina</taxon>
        <taxon>Wallemiomycetes</taxon>
        <taxon>Wallemiales</taxon>
        <taxon>Wallemiaceae</taxon>
        <taxon>Wallemia</taxon>
    </lineage>
</organism>
<dbReference type="Pfam" id="PF08583">
    <property type="entry name" value="Cmc1"/>
    <property type="match status" value="1"/>
</dbReference>
<keyword evidence="3" id="KW-0143">Chaperone</keyword>
<dbReference type="InterPro" id="IPR013892">
    <property type="entry name" value="Cyt_c_biogenesis_Cmc1-like"/>
</dbReference>
<evidence type="ECO:0000313" key="5">
    <source>
        <dbReference type="EMBL" id="EIM20940.1"/>
    </source>
</evidence>
<keyword evidence="3" id="KW-0496">Mitochondrion</keyword>
<gene>
    <name evidence="5" type="ORF">WALSEDRAFT_69383</name>
</gene>
<comment type="function">
    <text evidence="3">Required for mitochondrial cytochrome c oxidase (COX) assembly and respiration.</text>
</comment>
<dbReference type="GeneID" id="18475576"/>
<dbReference type="STRING" id="671144.I4YAE8"/>
<proteinExistence type="inferred from homology"/>
<keyword evidence="3" id="KW-0472">Membrane</keyword>
<dbReference type="AlphaFoldDB" id="I4YAE8"/>
<dbReference type="GO" id="GO:0005743">
    <property type="term" value="C:mitochondrial inner membrane"/>
    <property type="evidence" value="ECO:0007669"/>
    <property type="project" value="UniProtKB-SubCell"/>
</dbReference>
<name>I4YAE8_WALMC</name>
<dbReference type="RefSeq" id="XP_006958934.1">
    <property type="nucleotide sequence ID" value="XM_006958872.1"/>
</dbReference>
<keyword evidence="6" id="KW-1185">Reference proteome</keyword>
<keyword evidence="2" id="KW-1015">Disulfide bond</keyword>
<evidence type="ECO:0000256" key="1">
    <source>
        <dbReference type="ARBA" id="ARBA00007347"/>
    </source>
</evidence>
<keyword evidence="3" id="KW-0999">Mitochondrion inner membrane</keyword>